<dbReference type="Proteomes" id="UP000306007">
    <property type="component" value="Chromosome"/>
</dbReference>
<gene>
    <name evidence="1" type="ORF">FH039_04095</name>
</gene>
<keyword evidence="2" id="KW-1185">Reference proteome</keyword>
<dbReference type="KEGG" id="tic:FH039_04095"/>
<accession>A0A4Y5SJ73</accession>
<dbReference type="RefSeq" id="WP_139680308.1">
    <property type="nucleotide sequence ID" value="NZ_CP040846.1"/>
</dbReference>
<dbReference type="AlphaFoldDB" id="A0A4Y5SJ73"/>
<evidence type="ECO:0000313" key="1">
    <source>
        <dbReference type="EMBL" id="QDA30947.1"/>
    </source>
</evidence>
<organism evidence="1 2">
    <name type="scientific">Thermococcus indicus</name>
    <dbReference type="NCBI Taxonomy" id="2586643"/>
    <lineage>
        <taxon>Archaea</taxon>
        <taxon>Methanobacteriati</taxon>
        <taxon>Methanobacteriota</taxon>
        <taxon>Thermococci</taxon>
        <taxon>Thermococcales</taxon>
        <taxon>Thermococcaceae</taxon>
        <taxon>Thermococcus</taxon>
    </lineage>
</organism>
<proteinExistence type="predicted"/>
<protein>
    <submittedName>
        <fullName evidence="1">Uncharacterized protein</fullName>
    </submittedName>
</protein>
<dbReference type="EMBL" id="CP040846">
    <property type="protein sequence ID" value="QDA30947.1"/>
    <property type="molecule type" value="Genomic_DNA"/>
</dbReference>
<dbReference type="OrthoDB" id="102664at2157"/>
<name>A0A4Y5SJ73_9EURY</name>
<dbReference type="GeneID" id="40474337"/>
<sequence length="166" mass="19066">MELRDYLMPGEYILGIMQKLEINNGKFHNIAVTNKRFILFNTKKRGFLRKVQEITKMESLSFENSCGIRIEWRKRGLKTQMIILYVCATIYPRSSQKVGCTSAGSVIITSSSIGGTSPDEVLNMLINIFNSLFNSLVTEKVVWDEEINKEESKYNAVYIFNNCEKT</sequence>
<reference evidence="1 2" key="1">
    <citation type="submission" date="2019-06" db="EMBL/GenBank/DDBJ databases">
        <title>Thermococcus indicus sp. nov., a Fe(III)-reducing hyperthermophilic archaeon isolated from the Onnuri vent field of the Central Indian Ocean ridge.</title>
        <authorList>
            <person name="Lim J.K."/>
            <person name="Kim Y.J."/>
            <person name="Kwon K.K."/>
        </authorList>
    </citation>
    <scope>NUCLEOTIDE SEQUENCE [LARGE SCALE GENOMIC DNA]</scope>
    <source>
        <strain evidence="1 2">IOH1</strain>
    </source>
</reference>
<evidence type="ECO:0000313" key="2">
    <source>
        <dbReference type="Proteomes" id="UP000306007"/>
    </source>
</evidence>